<dbReference type="Proteomes" id="UP000070700">
    <property type="component" value="Unassembled WGS sequence"/>
</dbReference>
<dbReference type="InParanoid" id="A0A132B4K0"/>
<dbReference type="KEGG" id="psco:LY89DRAFT_363462"/>
<accession>A0A132B4K0</accession>
<proteinExistence type="predicted"/>
<protein>
    <recommendedName>
        <fullName evidence="4">Transmembrane protein</fullName>
    </recommendedName>
</protein>
<keyword evidence="3" id="KW-1185">Reference proteome</keyword>
<feature type="transmembrane region" description="Helical" evidence="1">
    <location>
        <begin position="104"/>
        <end position="125"/>
    </location>
</feature>
<organism evidence="2 3">
    <name type="scientific">Mollisia scopiformis</name>
    <name type="common">Conifer needle endophyte fungus</name>
    <name type="synonym">Phialocephala scopiformis</name>
    <dbReference type="NCBI Taxonomy" id="149040"/>
    <lineage>
        <taxon>Eukaryota</taxon>
        <taxon>Fungi</taxon>
        <taxon>Dikarya</taxon>
        <taxon>Ascomycota</taxon>
        <taxon>Pezizomycotina</taxon>
        <taxon>Leotiomycetes</taxon>
        <taxon>Helotiales</taxon>
        <taxon>Mollisiaceae</taxon>
        <taxon>Mollisia</taxon>
    </lineage>
</organism>
<keyword evidence="1" id="KW-1133">Transmembrane helix</keyword>
<evidence type="ECO:0000313" key="2">
    <source>
        <dbReference type="EMBL" id="KUJ07326.1"/>
    </source>
</evidence>
<name>A0A132B4K0_MOLSC</name>
<evidence type="ECO:0000313" key="3">
    <source>
        <dbReference type="Proteomes" id="UP000070700"/>
    </source>
</evidence>
<keyword evidence="1" id="KW-0472">Membrane</keyword>
<dbReference type="AlphaFoldDB" id="A0A132B4K0"/>
<feature type="transmembrane region" description="Helical" evidence="1">
    <location>
        <begin position="74"/>
        <end position="92"/>
    </location>
</feature>
<dbReference type="EMBL" id="KQ947440">
    <property type="protein sequence ID" value="KUJ07326.1"/>
    <property type="molecule type" value="Genomic_DNA"/>
</dbReference>
<dbReference type="RefSeq" id="XP_018061681.1">
    <property type="nucleotide sequence ID" value="XM_018207012.1"/>
</dbReference>
<sequence>MLQRVIDRISFACQPQLSHRRLQGLQVSARKAAVVGIPAPSCSSVATAFLLLLSTLGVCTSSAAGASLGTSSSTIAGALGSLVFFFFSLFSACRCLRASFSSSLSASSFGGTVSCCVGLGCISIIQAKPLPAGLSTSLRLLLHQVDSQFPTYRLCLQRVLRHHHSSDLCHVSNREISVRQYQPRVSLCSMWLYFHECTFQGLLLSSRWL</sequence>
<reference evidence="2 3" key="1">
    <citation type="submission" date="2015-10" db="EMBL/GenBank/DDBJ databases">
        <title>Full genome of DAOMC 229536 Phialocephala scopiformis, a fungal endophyte of spruce producing the potent anti-insectan compound rugulosin.</title>
        <authorList>
            <consortium name="DOE Joint Genome Institute"/>
            <person name="Walker A.K."/>
            <person name="Frasz S.L."/>
            <person name="Seifert K.A."/>
            <person name="Miller J.D."/>
            <person name="Mondo S.J."/>
            <person name="Labutti K."/>
            <person name="Lipzen A."/>
            <person name="Dockter R."/>
            <person name="Kennedy M."/>
            <person name="Grigoriev I.V."/>
            <person name="Spatafora J.W."/>
        </authorList>
    </citation>
    <scope>NUCLEOTIDE SEQUENCE [LARGE SCALE GENOMIC DNA]</scope>
    <source>
        <strain evidence="2 3">CBS 120377</strain>
    </source>
</reference>
<evidence type="ECO:0000256" key="1">
    <source>
        <dbReference type="SAM" id="Phobius"/>
    </source>
</evidence>
<dbReference type="GeneID" id="28816738"/>
<keyword evidence="1" id="KW-0812">Transmembrane</keyword>
<evidence type="ECO:0008006" key="4">
    <source>
        <dbReference type="Google" id="ProtNLM"/>
    </source>
</evidence>
<gene>
    <name evidence="2" type="ORF">LY89DRAFT_363462</name>
</gene>